<dbReference type="GO" id="GO:0051016">
    <property type="term" value="P:barbed-end actin filament capping"/>
    <property type="evidence" value="ECO:0007669"/>
    <property type="project" value="UniProtKB-UniRule"/>
</dbReference>
<keyword evidence="4 8" id="KW-0117">Actin capping</keyword>
<keyword evidence="11" id="KW-1185">Reference proteome</keyword>
<dbReference type="OrthoDB" id="9979678at2759"/>
<evidence type="ECO:0000313" key="11">
    <source>
        <dbReference type="Proteomes" id="UP000037035"/>
    </source>
</evidence>
<dbReference type="InterPro" id="IPR043175">
    <property type="entry name" value="CAPZB_N"/>
</dbReference>
<keyword evidence="5 8" id="KW-0963">Cytoplasm</keyword>
<comment type="similarity">
    <text evidence="2 8">Belongs to the F-actin-capping protein beta subunit family.</text>
</comment>
<dbReference type="SUPFAM" id="SSF90096">
    <property type="entry name" value="Subunits of heterodimeric actin filament capping protein Capz"/>
    <property type="match status" value="1"/>
</dbReference>
<organism evidence="10 11">
    <name type="scientific">Puccinia sorghi</name>
    <dbReference type="NCBI Taxonomy" id="27349"/>
    <lineage>
        <taxon>Eukaryota</taxon>
        <taxon>Fungi</taxon>
        <taxon>Dikarya</taxon>
        <taxon>Basidiomycota</taxon>
        <taxon>Pucciniomycotina</taxon>
        <taxon>Pucciniomycetes</taxon>
        <taxon>Pucciniales</taxon>
        <taxon>Pucciniaceae</taxon>
        <taxon>Puccinia</taxon>
    </lineage>
</organism>
<dbReference type="PROSITE" id="PS00231">
    <property type="entry name" value="F_ACTIN_CAPPING_BETA"/>
    <property type="match status" value="1"/>
</dbReference>
<reference evidence="10 11" key="1">
    <citation type="submission" date="2015-08" db="EMBL/GenBank/DDBJ databases">
        <title>Next Generation Sequencing and Analysis of the Genome of Puccinia sorghi L Schw, the Causal Agent of Maize Common Rust.</title>
        <authorList>
            <person name="Rochi L."/>
            <person name="Burguener G."/>
            <person name="Darino M."/>
            <person name="Turjanski A."/>
            <person name="Kreff E."/>
            <person name="Dieguez M.J."/>
            <person name="Sacco F."/>
        </authorList>
    </citation>
    <scope>NUCLEOTIDE SEQUENCE [LARGE SCALE GENOMIC DNA]</scope>
    <source>
        <strain evidence="10 11">RO10H11247</strain>
    </source>
</reference>
<comment type="function">
    <text evidence="8">F-actin-capping proteins bind in a Ca(2+)-independent manner to the fast growing ends of actin filaments (barbed end) thereby blocking the exchange of subunits at these ends. Unlike other capping proteins (such as gelsolin and severin), these proteins do not sever actin filaments.</text>
</comment>
<dbReference type="GO" id="GO:0005737">
    <property type="term" value="C:cytoplasm"/>
    <property type="evidence" value="ECO:0007669"/>
    <property type="project" value="InterPro"/>
</dbReference>
<name>A0A0L6VHN6_9BASI</name>
<accession>A0A0L6VHN6</accession>
<dbReference type="GO" id="GO:0000902">
    <property type="term" value="P:cell morphogenesis"/>
    <property type="evidence" value="ECO:0007669"/>
    <property type="project" value="TreeGrafter"/>
</dbReference>
<comment type="subunit">
    <text evidence="8">Heterodimer of an alpha and a beta subunit.</text>
</comment>
<comment type="caution">
    <text evidence="10">The sequence shown here is derived from an EMBL/GenBank/DDBJ whole genome shotgun (WGS) entry which is preliminary data.</text>
</comment>
<dbReference type="InterPro" id="IPR001698">
    <property type="entry name" value="CAPZB"/>
</dbReference>
<comment type="subcellular location">
    <subcellularLocation>
        <location evidence="1 8">Cytoplasm</location>
        <location evidence="1 8">Cytoskeleton</location>
    </subcellularLocation>
</comment>
<evidence type="ECO:0000256" key="7">
    <source>
        <dbReference type="ARBA" id="ARBA00023212"/>
    </source>
</evidence>
<dbReference type="Gene3D" id="3.90.1150.210">
    <property type="entry name" value="F-actin capping protein, beta subunit"/>
    <property type="match status" value="1"/>
</dbReference>
<keyword evidence="7 8" id="KW-0206">Cytoskeleton</keyword>
<evidence type="ECO:0000256" key="3">
    <source>
        <dbReference type="ARBA" id="ARBA00021859"/>
    </source>
</evidence>
<dbReference type="VEuPathDB" id="FungiDB:VP01_1590g6"/>
<evidence type="ECO:0000256" key="4">
    <source>
        <dbReference type="ARBA" id="ARBA00022467"/>
    </source>
</evidence>
<dbReference type="EMBL" id="LAVV01006382">
    <property type="protein sequence ID" value="KNZ60229.1"/>
    <property type="molecule type" value="Genomic_DNA"/>
</dbReference>
<keyword evidence="6 8" id="KW-0009">Actin-binding</keyword>
<gene>
    <name evidence="10" type="ORF">VP01_1590g6</name>
</gene>
<dbReference type="InterPro" id="IPR037282">
    <property type="entry name" value="CapZ_alpha/beta"/>
</dbReference>
<evidence type="ECO:0000256" key="9">
    <source>
        <dbReference type="SAM" id="MobiDB-lite"/>
    </source>
</evidence>
<dbReference type="STRING" id="27349.A0A0L6VHN6"/>
<dbReference type="PANTHER" id="PTHR10619:SF0">
    <property type="entry name" value="F-ACTIN-CAPPING PROTEIN SUBUNIT BETA ISOFORMS 1 AND 2"/>
    <property type="match status" value="1"/>
</dbReference>
<sequence>MDQILAQATDTSELDLLLDLMRRLPPEKIDANLQSLLFVLPEYTDDLLTSIDLPLKIQVDPASGREFLNCDYNRDQDSYRSPWSNEYDPPLPDGTSPGPKLRKLEILLNDGFDMYREMCVSNKSQHEQSIIIYLFRYYEGGVSSVYLWDLDEDFAGVVLLKKCIQPSDQLSGTWDSIHVFETMERGRNAHYKLTSTVMLHLVQTHPVLGKINLAGSMTRQFEQAYPLVTPSTSTTLSPTHLPNIGKLIEEMELKMRNLLKEVYFSKTRDVVNDLRSVNNLGDIRQRMGVQRELVGLLKVKGQSIVPKES</sequence>
<evidence type="ECO:0000256" key="5">
    <source>
        <dbReference type="ARBA" id="ARBA00022490"/>
    </source>
</evidence>
<protein>
    <recommendedName>
        <fullName evidence="3 8">F-actin-capping protein subunit beta</fullName>
    </recommendedName>
</protein>
<feature type="region of interest" description="Disordered" evidence="9">
    <location>
        <begin position="79"/>
        <end position="99"/>
    </location>
</feature>
<dbReference type="GO" id="GO:0008290">
    <property type="term" value="C:F-actin capping protein complex"/>
    <property type="evidence" value="ECO:0007669"/>
    <property type="project" value="UniProtKB-UniRule"/>
</dbReference>
<dbReference type="Gene3D" id="1.20.58.570">
    <property type="match status" value="1"/>
</dbReference>
<evidence type="ECO:0000256" key="8">
    <source>
        <dbReference type="RuleBase" id="RU365078"/>
    </source>
</evidence>
<evidence type="ECO:0000313" key="10">
    <source>
        <dbReference type="EMBL" id="KNZ60229.1"/>
    </source>
</evidence>
<dbReference type="GO" id="GO:0030036">
    <property type="term" value="P:actin cytoskeleton organization"/>
    <property type="evidence" value="ECO:0007669"/>
    <property type="project" value="InterPro"/>
</dbReference>
<proteinExistence type="inferred from homology"/>
<dbReference type="PANTHER" id="PTHR10619">
    <property type="entry name" value="F-ACTIN-CAPPING PROTEIN SUBUNIT BETA"/>
    <property type="match status" value="1"/>
</dbReference>
<evidence type="ECO:0000256" key="1">
    <source>
        <dbReference type="ARBA" id="ARBA00004245"/>
    </source>
</evidence>
<evidence type="ECO:0000256" key="6">
    <source>
        <dbReference type="ARBA" id="ARBA00023203"/>
    </source>
</evidence>
<dbReference type="PRINTS" id="PR00192">
    <property type="entry name" value="FACTINCAPB"/>
</dbReference>
<dbReference type="Proteomes" id="UP000037035">
    <property type="component" value="Unassembled WGS sequence"/>
</dbReference>
<dbReference type="FunFam" id="1.20.58.570:FF:000001">
    <property type="entry name" value="F-actin-capping protein subunit beta"/>
    <property type="match status" value="1"/>
</dbReference>
<dbReference type="Pfam" id="PF01115">
    <property type="entry name" value="F_actin_cap_B"/>
    <property type="match status" value="2"/>
</dbReference>
<dbReference type="AlphaFoldDB" id="A0A0L6VHN6"/>
<evidence type="ECO:0000256" key="2">
    <source>
        <dbReference type="ARBA" id="ARBA00006039"/>
    </source>
</evidence>
<dbReference type="GO" id="GO:0051015">
    <property type="term" value="F:actin filament binding"/>
    <property type="evidence" value="ECO:0007669"/>
    <property type="project" value="UniProtKB-ARBA"/>
</dbReference>
<dbReference type="InterPro" id="IPR042276">
    <property type="entry name" value="CapZ_alpha/beta_2"/>
</dbReference>
<dbReference type="InterPro" id="IPR019771">
    <property type="entry name" value="F-actin_capping_bsu_CS"/>
</dbReference>